<dbReference type="EMBL" id="CM002875">
    <property type="protein sequence ID" value="KFK28599.1"/>
    <property type="molecule type" value="Genomic_DNA"/>
</dbReference>
<keyword evidence="2" id="KW-1185">Reference proteome</keyword>
<name>A0A087GFE7_ARAAL</name>
<dbReference type="AlphaFoldDB" id="A0A087GFE7"/>
<dbReference type="Gramene" id="KFK28599">
    <property type="protein sequence ID" value="KFK28599"/>
    <property type="gene ID" value="AALP_AA7G018500"/>
</dbReference>
<dbReference type="Proteomes" id="UP000029120">
    <property type="component" value="Chromosome 7"/>
</dbReference>
<accession>A0A087GFE7</accession>
<evidence type="ECO:0000313" key="1">
    <source>
        <dbReference type="EMBL" id="KFK28599.1"/>
    </source>
</evidence>
<organism evidence="1 2">
    <name type="scientific">Arabis alpina</name>
    <name type="common">Alpine rock-cress</name>
    <dbReference type="NCBI Taxonomy" id="50452"/>
    <lineage>
        <taxon>Eukaryota</taxon>
        <taxon>Viridiplantae</taxon>
        <taxon>Streptophyta</taxon>
        <taxon>Embryophyta</taxon>
        <taxon>Tracheophyta</taxon>
        <taxon>Spermatophyta</taxon>
        <taxon>Magnoliopsida</taxon>
        <taxon>eudicotyledons</taxon>
        <taxon>Gunneridae</taxon>
        <taxon>Pentapetalae</taxon>
        <taxon>rosids</taxon>
        <taxon>malvids</taxon>
        <taxon>Brassicales</taxon>
        <taxon>Brassicaceae</taxon>
        <taxon>Arabideae</taxon>
        <taxon>Arabis</taxon>
    </lineage>
</organism>
<reference evidence="2" key="1">
    <citation type="journal article" date="2015" name="Nat. Plants">
        <title>Genome expansion of Arabis alpina linked with retrotransposition and reduced symmetric DNA methylation.</title>
        <authorList>
            <person name="Willing E.M."/>
            <person name="Rawat V."/>
            <person name="Mandakova T."/>
            <person name="Maumus F."/>
            <person name="James G.V."/>
            <person name="Nordstroem K.J."/>
            <person name="Becker C."/>
            <person name="Warthmann N."/>
            <person name="Chica C."/>
            <person name="Szarzynska B."/>
            <person name="Zytnicki M."/>
            <person name="Albani M.C."/>
            <person name="Kiefer C."/>
            <person name="Bergonzi S."/>
            <person name="Castaings L."/>
            <person name="Mateos J.L."/>
            <person name="Berns M.C."/>
            <person name="Bujdoso N."/>
            <person name="Piofczyk T."/>
            <person name="de Lorenzo L."/>
            <person name="Barrero-Sicilia C."/>
            <person name="Mateos I."/>
            <person name="Piednoel M."/>
            <person name="Hagmann J."/>
            <person name="Chen-Min-Tao R."/>
            <person name="Iglesias-Fernandez R."/>
            <person name="Schuster S.C."/>
            <person name="Alonso-Blanco C."/>
            <person name="Roudier F."/>
            <person name="Carbonero P."/>
            <person name="Paz-Ares J."/>
            <person name="Davis S.J."/>
            <person name="Pecinka A."/>
            <person name="Quesneville H."/>
            <person name="Colot V."/>
            <person name="Lysak M.A."/>
            <person name="Weigel D."/>
            <person name="Coupland G."/>
            <person name="Schneeberger K."/>
        </authorList>
    </citation>
    <scope>NUCLEOTIDE SEQUENCE [LARGE SCALE GENOMIC DNA]</scope>
    <source>
        <strain evidence="2">cv. Pajares</strain>
    </source>
</reference>
<gene>
    <name evidence="1" type="ordered locus">AALP_Aa7g018500</name>
</gene>
<protein>
    <submittedName>
        <fullName evidence="1">Uncharacterized protein</fullName>
    </submittedName>
</protein>
<evidence type="ECO:0000313" key="2">
    <source>
        <dbReference type="Proteomes" id="UP000029120"/>
    </source>
</evidence>
<proteinExistence type="predicted"/>
<sequence>MASLVPSPPLNAIDPIVSQSDLLAFSIRDGYTILVHAPVMGGDALASRGVIESLLVGTCLKPPDLPCVRLPWPDPHLVVSSPSTPVAPPDPPDLPDARDLRLQPSRDLSSRTVSTFRRWTPKLQEDPFGEALSFVVNTPVTSSDEFGLLSQEGLVHYNGVLGYWIPKPLPKVLLLTCSTFAPNVNMPWKVVRNLDGPDSGSPKSLALVYRSQSHSLVSFPPFGNAFLDLLDVISLEDLSHVLNLVAKELINLSRRAKTVATYTNLVSKFVC</sequence>